<organism evidence="2 3">
    <name type="scientific">Trypanosoma cruzi</name>
    <dbReference type="NCBI Taxonomy" id="5693"/>
    <lineage>
        <taxon>Eukaryota</taxon>
        <taxon>Discoba</taxon>
        <taxon>Euglenozoa</taxon>
        <taxon>Kinetoplastea</taxon>
        <taxon>Metakinetoplastina</taxon>
        <taxon>Trypanosomatida</taxon>
        <taxon>Trypanosomatidae</taxon>
        <taxon>Trypanosoma</taxon>
        <taxon>Schizotrypanum</taxon>
    </lineage>
</organism>
<dbReference type="AlphaFoldDB" id="A0A2V2VUZ0"/>
<dbReference type="VEuPathDB" id="TriTrypDB:TcCL_NonESM12583"/>
<name>A0A2V2VUZ0_TRYCR</name>
<dbReference type="InterPro" id="IPR006518">
    <property type="entry name" value="Trypano_RHS"/>
</dbReference>
<dbReference type="Proteomes" id="UP000246078">
    <property type="component" value="Unassembled WGS sequence"/>
</dbReference>
<protein>
    <submittedName>
        <fullName evidence="2">Putative retrotransposon hot spot protein (RHS)</fullName>
    </submittedName>
</protein>
<gene>
    <name evidence="2" type="ORF">C3747_213g12</name>
</gene>
<dbReference type="VEuPathDB" id="TriTrypDB:TcCLB.511019.74"/>
<dbReference type="VEuPathDB" id="TriTrypDB:C4B63_17g329"/>
<comment type="caution">
    <text evidence="2">The sequence shown here is derived from an EMBL/GenBank/DDBJ whole genome shotgun (WGS) entry which is preliminary data.</text>
</comment>
<accession>A0A2V2VUZ0</accession>
<evidence type="ECO:0000313" key="3">
    <source>
        <dbReference type="Proteomes" id="UP000246078"/>
    </source>
</evidence>
<reference evidence="2 3" key="1">
    <citation type="journal article" date="2018" name="Microb. Genom.">
        <title>Expanding an expanded genome: long-read sequencing of Trypanosoma cruzi.</title>
        <authorList>
            <person name="Berna L."/>
            <person name="Rodriguez M."/>
            <person name="Chiribao M.L."/>
            <person name="Parodi-Talice A."/>
            <person name="Pita S."/>
            <person name="Rijo G."/>
            <person name="Alvarez-Valin F."/>
            <person name="Robello C."/>
        </authorList>
    </citation>
    <scope>NUCLEOTIDE SEQUENCE [LARGE SCALE GENOMIC DNA]</scope>
    <source>
        <strain evidence="2 3">TCC</strain>
    </source>
</reference>
<feature type="domain" description="Retrotransposon hot spot protein,C-terminal" evidence="1">
    <location>
        <begin position="30"/>
        <end position="126"/>
    </location>
</feature>
<dbReference type="Pfam" id="PF07999">
    <property type="entry name" value="RHSP"/>
    <property type="match status" value="1"/>
</dbReference>
<dbReference type="VEuPathDB" id="TriTrypDB:C3747_213g12"/>
<dbReference type="VEuPathDB" id="TriTrypDB:TcCLB.510883.10"/>
<dbReference type="VEuPathDB" id="TriTrypDB:TCDM_12607"/>
<dbReference type="NCBIfam" id="TIGR01631">
    <property type="entry name" value="Trypano_RHS"/>
    <property type="match status" value="1"/>
</dbReference>
<dbReference type="EMBL" id="PRFC01000213">
    <property type="protein sequence ID" value="PWU99934.1"/>
    <property type="molecule type" value="Genomic_DNA"/>
</dbReference>
<proteinExistence type="predicted"/>
<dbReference type="InterPro" id="IPR046836">
    <property type="entry name" value="RHS_C"/>
</dbReference>
<evidence type="ECO:0000313" key="2">
    <source>
        <dbReference type="EMBL" id="PWU99934.1"/>
    </source>
</evidence>
<dbReference type="VEuPathDB" id="TriTrypDB:TCSYLVIO_009494"/>
<sequence>MRMNVENARKMLRGPWNGSILGIEESTLHRGREKWQSEGPSHKLLRIVRVREHGPFEDFANAPICEYLGVLTLSRLARVMSPHDIFFLVLGMKNVLQSEALEKYSLSVFLIENFVTSIVRDLKELPPPSPSKPRSSVLTLNPHGYPTEAAAVTELKLIDRLQELKYRVLCIPTSPTFPLVDGFFFLNSPRRTLAGLQMTRAHAHHTTTSTVRQFTEHLSWFFTNWEEFAQGLSWEMIYVQHADSTMISKWQRCGPVNPNNETDAEKEIVAFRDGRVHQYQFVLTRGFLSKIGEMRTQRSWGKGIGKKVGEIIGEQSAFRSGEIYWEYFNDFYMCVPTGSRQ</sequence>
<evidence type="ECO:0000259" key="1">
    <source>
        <dbReference type="Pfam" id="PF07999"/>
    </source>
</evidence>